<dbReference type="PANTHER" id="PTHR11076">
    <property type="entry name" value="DNA REPAIR POLYMERASE UMUC / TRANSFERASE FAMILY MEMBER"/>
    <property type="match status" value="1"/>
</dbReference>
<reference evidence="14 16" key="2">
    <citation type="submission" date="2020-02" db="EMBL/GenBank/DDBJ databases">
        <title>Genome sequence of Parvularcula flava strain NH6-79.</title>
        <authorList>
            <person name="Abdul Karim M.H."/>
            <person name="Lam M.Q."/>
            <person name="Chen S.J."/>
            <person name="Yahya A."/>
            <person name="Shahir S."/>
            <person name="Shamsir M.S."/>
            <person name="Chong C.S."/>
        </authorList>
    </citation>
    <scope>NUCLEOTIDE SEQUENCE [LARGE SCALE GENOMIC DNA]</scope>
    <source>
        <strain evidence="14 16">NH6-79</strain>
    </source>
</reference>
<evidence type="ECO:0000256" key="7">
    <source>
        <dbReference type="ARBA" id="ARBA00022763"/>
    </source>
</evidence>
<dbReference type="AlphaFoldDB" id="A0A8J3A0H4"/>
<dbReference type="GO" id="GO:0003887">
    <property type="term" value="F:DNA-directed DNA polymerase activity"/>
    <property type="evidence" value="ECO:0007669"/>
    <property type="project" value="UniProtKB-KW"/>
</dbReference>
<dbReference type="Gene3D" id="3.30.70.270">
    <property type="match status" value="1"/>
</dbReference>
<comment type="similarity">
    <text evidence="1">Belongs to the DNA polymerase type-Y family.</text>
</comment>
<dbReference type="Proteomes" id="UP000621856">
    <property type="component" value="Unassembled WGS sequence"/>
</dbReference>
<evidence type="ECO:0000313" key="16">
    <source>
        <dbReference type="Proteomes" id="UP000818603"/>
    </source>
</evidence>
<dbReference type="GO" id="GO:0046872">
    <property type="term" value="F:metal ion binding"/>
    <property type="evidence" value="ECO:0007669"/>
    <property type="project" value="UniProtKB-KW"/>
</dbReference>
<dbReference type="EC" id="2.7.7.7" evidence="3"/>
<dbReference type="CDD" id="cd00424">
    <property type="entry name" value="PolY"/>
    <property type="match status" value="1"/>
</dbReference>
<organism evidence="13 15">
    <name type="scientific">Aquisalinus luteolus</name>
    <dbReference type="NCBI Taxonomy" id="1566827"/>
    <lineage>
        <taxon>Bacteria</taxon>
        <taxon>Pseudomonadati</taxon>
        <taxon>Pseudomonadota</taxon>
        <taxon>Alphaproteobacteria</taxon>
        <taxon>Parvularculales</taxon>
        <taxon>Parvularculaceae</taxon>
        <taxon>Aquisalinus</taxon>
    </lineage>
</organism>
<evidence type="ECO:0000256" key="11">
    <source>
        <dbReference type="ARBA" id="ARBA00049244"/>
    </source>
</evidence>
<accession>A0A8J3A0H4</accession>
<reference evidence="13" key="1">
    <citation type="journal article" date="2014" name="Int. J. Syst. Evol. Microbiol.">
        <title>Complete genome sequence of Corynebacterium casei LMG S-19264T (=DSM 44701T), isolated from a smear-ripened cheese.</title>
        <authorList>
            <consortium name="US DOE Joint Genome Institute (JGI-PGF)"/>
            <person name="Walter F."/>
            <person name="Albersmeier A."/>
            <person name="Kalinowski J."/>
            <person name="Ruckert C."/>
        </authorList>
    </citation>
    <scope>NUCLEOTIDE SEQUENCE</scope>
    <source>
        <strain evidence="13">CGMCC 1.14984</strain>
    </source>
</reference>
<keyword evidence="5" id="KW-0548">Nucleotidyltransferase</keyword>
<feature type="domain" description="UmuC" evidence="12">
    <location>
        <begin position="14"/>
        <end position="197"/>
    </location>
</feature>
<evidence type="ECO:0000256" key="2">
    <source>
        <dbReference type="ARBA" id="ARBA00011245"/>
    </source>
</evidence>
<dbReference type="InterPro" id="IPR043128">
    <property type="entry name" value="Rev_trsase/Diguanyl_cyclase"/>
</dbReference>
<evidence type="ECO:0000256" key="10">
    <source>
        <dbReference type="ARBA" id="ARBA00025589"/>
    </source>
</evidence>
<dbReference type="GO" id="GO:0003684">
    <property type="term" value="F:damaged DNA binding"/>
    <property type="evidence" value="ECO:0007669"/>
    <property type="project" value="InterPro"/>
</dbReference>
<keyword evidence="16" id="KW-1185">Reference proteome</keyword>
<evidence type="ECO:0000256" key="9">
    <source>
        <dbReference type="ARBA" id="ARBA00023204"/>
    </source>
</evidence>
<dbReference type="InterPro" id="IPR050116">
    <property type="entry name" value="DNA_polymerase-Y"/>
</dbReference>
<dbReference type="Proteomes" id="UP000818603">
    <property type="component" value="Unassembled WGS sequence"/>
</dbReference>
<keyword evidence="9" id="KW-0234">DNA repair</keyword>
<dbReference type="FunFam" id="3.40.1170.60:FF:000003">
    <property type="entry name" value="DNA polymerase eta"/>
    <property type="match status" value="1"/>
</dbReference>
<dbReference type="Pfam" id="PF11799">
    <property type="entry name" value="IMS_C"/>
    <property type="match status" value="1"/>
</dbReference>
<evidence type="ECO:0000256" key="8">
    <source>
        <dbReference type="ARBA" id="ARBA00022842"/>
    </source>
</evidence>
<evidence type="ECO:0000313" key="15">
    <source>
        <dbReference type="Proteomes" id="UP000621856"/>
    </source>
</evidence>
<evidence type="ECO:0000256" key="5">
    <source>
        <dbReference type="ARBA" id="ARBA00022695"/>
    </source>
</evidence>
<dbReference type="GO" id="GO:0042276">
    <property type="term" value="P:error-prone translesion synthesis"/>
    <property type="evidence" value="ECO:0007669"/>
    <property type="project" value="TreeGrafter"/>
</dbReference>
<dbReference type="InterPro" id="IPR001126">
    <property type="entry name" value="UmuC"/>
</dbReference>
<dbReference type="Gene3D" id="1.10.150.20">
    <property type="entry name" value="5' to 3' exonuclease, C-terminal subdomain"/>
    <property type="match status" value="1"/>
</dbReference>
<keyword evidence="7" id="KW-0227">DNA damage</keyword>
<dbReference type="EMBL" id="BMGZ01000001">
    <property type="protein sequence ID" value="GGH93033.1"/>
    <property type="molecule type" value="Genomic_DNA"/>
</dbReference>
<evidence type="ECO:0000256" key="3">
    <source>
        <dbReference type="ARBA" id="ARBA00012417"/>
    </source>
</evidence>
<dbReference type="InterPro" id="IPR017961">
    <property type="entry name" value="DNA_pol_Y-fam_little_finger"/>
</dbReference>
<evidence type="ECO:0000259" key="12">
    <source>
        <dbReference type="PROSITE" id="PS50173"/>
    </source>
</evidence>
<name>A0A8J3A0H4_9PROT</name>
<dbReference type="InterPro" id="IPR043502">
    <property type="entry name" value="DNA/RNA_pol_sf"/>
</dbReference>
<keyword evidence="8" id="KW-0460">Magnesium</keyword>
<proteinExistence type="inferred from homology"/>
<evidence type="ECO:0000313" key="14">
    <source>
        <dbReference type="EMBL" id="NHK26665.1"/>
    </source>
</evidence>
<keyword evidence="4" id="KW-0808">Transferase</keyword>
<protein>
    <recommendedName>
        <fullName evidence="3">DNA-directed DNA polymerase</fullName>
        <ecNumber evidence="3">2.7.7.7</ecNumber>
    </recommendedName>
</protein>
<evidence type="ECO:0000313" key="13">
    <source>
        <dbReference type="EMBL" id="GGH93033.1"/>
    </source>
</evidence>
<dbReference type="GO" id="GO:0009432">
    <property type="term" value="P:SOS response"/>
    <property type="evidence" value="ECO:0007669"/>
    <property type="project" value="TreeGrafter"/>
</dbReference>
<evidence type="ECO:0000256" key="6">
    <source>
        <dbReference type="ARBA" id="ARBA00022723"/>
    </source>
</evidence>
<dbReference type="GO" id="GO:0006281">
    <property type="term" value="P:DNA repair"/>
    <property type="evidence" value="ECO:0007669"/>
    <property type="project" value="UniProtKB-KW"/>
</dbReference>
<dbReference type="RefSeq" id="WP_155136620.1">
    <property type="nucleotide sequence ID" value="NZ_BMGZ01000001.1"/>
</dbReference>
<dbReference type="PANTHER" id="PTHR11076:SF33">
    <property type="entry name" value="DNA POLYMERASE KAPPA"/>
    <property type="match status" value="1"/>
</dbReference>
<reference evidence="13" key="3">
    <citation type="submission" date="2020-09" db="EMBL/GenBank/DDBJ databases">
        <authorList>
            <person name="Sun Q."/>
            <person name="Zhou Y."/>
        </authorList>
    </citation>
    <scope>NUCLEOTIDE SEQUENCE</scope>
    <source>
        <strain evidence="13">CGMCC 1.14984</strain>
    </source>
</reference>
<dbReference type="SUPFAM" id="SSF56672">
    <property type="entry name" value="DNA/RNA polymerases"/>
    <property type="match status" value="1"/>
</dbReference>
<dbReference type="EMBL" id="VCJR02000001">
    <property type="protein sequence ID" value="NHK26665.1"/>
    <property type="molecule type" value="Genomic_DNA"/>
</dbReference>
<dbReference type="PROSITE" id="PS50173">
    <property type="entry name" value="UMUC"/>
    <property type="match status" value="1"/>
</dbReference>
<dbReference type="Pfam" id="PF00817">
    <property type="entry name" value="IMS"/>
    <property type="match status" value="1"/>
</dbReference>
<dbReference type="GO" id="GO:0005829">
    <property type="term" value="C:cytosol"/>
    <property type="evidence" value="ECO:0007669"/>
    <property type="project" value="TreeGrafter"/>
</dbReference>
<evidence type="ECO:0000256" key="4">
    <source>
        <dbReference type="ARBA" id="ARBA00022679"/>
    </source>
</evidence>
<comment type="subunit">
    <text evidence="2">Monomer.</text>
</comment>
<gene>
    <name evidence="14" type="ORF">FF098_001930</name>
    <name evidence="13" type="ORF">GCM10011355_03920</name>
</gene>
<comment type="catalytic activity">
    <reaction evidence="11">
        <text>DNA(n) + a 2'-deoxyribonucleoside 5'-triphosphate = DNA(n+1) + diphosphate</text>
        <dbReference type="Rhea" id="RHEA:22508"/>
        <dbReference type="Rhea" id="RHEA-COMP:17339"/>
        <dbReference type="Rhea" id="RHEA-COMP:17340"/>
        <dbReference type="ChEBI" id="CHEBI:33019"/>
        <dbReference type="ChEBI" id="CHEBI:61560"/>
        <dbReference type="ChEBI" id="CHEBI:173112"/>
        <dbReference type="EC" id="2.7.7.7"/>
    </reaction>
</comment>
<comment type="function">
    <text evidence="10">Poorly processive, error-prone DNA polymerase involved in untargeted mutagenesis. Copies undamaged DNA at stalled replication forks, which arise in vivo from mismatched or misaligned primer ends. These misaligned primers can be extended by PolIV. Exhibits no 3'-5' exonuclease (proofreading) activity. May be involved in translesional synthesis, in conjunction with the beta clamp from PolIII.</text>
</comment>
<sequence length="461" mass="51799">MGTVENTWHRQLAYLFMDCNAFFAGAEQHDNPALRGRPVIVIPQKSDHTSAIAASYEARPYGIKRGTMVREAKTLCPDLVVLPARHDRYVQIHKLLLAEVEKHIPVTKVYSIDEWACRLAPSEGDPAKAMALAERIRESISTNLSPALRFSAGLAQTRLLAKLAAESQKPDGLTVFAPGDLPDRLDDIDIIDIPGIGPGVDRRLQRIGVTTFRQLWNMAPKQARQVWGSVQGERFWYALHGYETHEDAEPEKRMIGHGRVLSREHETPEGAKIVTRALLLKAASRLRHYGMYASALNLSIRMRAGVDHDGERAEGDRWGSNRQFSYTQDTYRFLDVLDDMWTELLHVMPRLHDGGGGRRIGNVSLFLHGLAREGDSVISQGDLFDNAEESEKEKRRAKLWAAIDRINTDLEQKYARLGAGERTRPPSGRYVNLAAQQGLDLNYLGAKIAFSRVPEDSEFLF</sequence>
<keyword evidence="6" id="KW-0479">Metal-binding</keyword>
<dbReference type="Gene3D" id="3.40.1170.60">
    <property type="match status" value="1"/>
</dbReference>
<evidence type="ECO:0000256" key="1">
    <source>
        <dbReference type="ARBA" id="ARBA00010945"/>
    </source>
</evidence>
<comment type="caution">
    <text evidence="13">The sequence shown here is derived from an EMBL/GenBank/DDBJ whole genome shotgun (WGS) entry which is preliminary data.</text>
</comment>